<gene>
    <name evidence="1" type="ORF">PIB30_073376</name>
</gene>
<comment type="caution">
    <text evidence="1">The sequence shown here is derived from an EMBL/GenBank/DDBJ whole genome shotgun (WGS) entry which is preliminary data.</text>
</comment>
<protein>
    <submittedName>
        <fullName evidence="1">Uncharacterized protein</fullName>
    </submittedName>
</protein>
<dbReference type="Proteomes" id="UP001341840">
    <property type="component" value="Unassembled WGS sequence"/>
</dbReference>
<keyword evidence="2" id="KW-1185">Reference proteome</keyword>
<sequence>MVGDSHSVFVETFQESSVCNVTISAERVCSAVSHIGVLYVVLVARDDPYSWVKGKVREIVLLFRDVESIEELGDPSLWVRGGSNVKVEFLPCSVEDRIFHKGEGWEYFYMYTTVLLDLGVRFPFSQFECGVLSQLKYAPSQNSSECMGIHHGF</sequence>
<dbReference type="EMBL" id="JASCZI010031097">
    <property type="protein sequence ID" value="MED6125936.1"/>
    <property type="molecule type" value="Genomic_DNA"/>
</dbReference>
<evidence type="ECO:0000313" key="2">
    <source>
        <dbReference type="Proteomes" id="UP001341840"/>
    </source>
</evidence>
<organism evidence="1 2">
    <name type="scientific">Stylosanthes scabra</name>
    <dbReference type="NCBI Taxonomy" id="79078"/>
    <lineage>
        <taxon>Eukaryota</taxon>
        <taxon>Viridiplantae</taxon>
        <taxon>Streptophyta</taxon>
        <taxon>Embryophyta</taxon>
        <taxon>Tracheophyta</taxon>
        <taxon>Spermatophyta</taxon>
        <taxon>Magnoliopsida</taxon>
        <taxon>eudicotyledons</taxon>
        <taxon>Gunneridae</taxon>
        <taxon>Pentapetalae</taxon>
        <taxon>rosids</taxon>
        <taxon>fabids</taxon>
        <taxon>Fabales</taxon>
        <taxon>Fabaceae</taxon>
        <taxon>Papilionoideae</taxon>
        <taxon>50 kb inversion clade</taxon>
        <taxon>dalbergioids sensu lato</taxon>
        <taxon>Dalbergieae</taxon>
        <taxon>Pterocarpus clade</taxon>
        <taxon>Stylosanthes</taxon>
    </lineage>
</organism>
<accession>A0ABU6RP98</accession>
<reference evidence="1 2" key="1">
    <citation type="journal article" date="2023" name="Plants (Basel)">
        <title>Bridging the Gap: Combining Genomics and Transcriptomics Approaches to Understand Stylosanthes scabra, an Orphan Legume from the Brazilian Caatinga.</title>
        <authorList>
            <person name="Ferreira-Neto J.R.C."/>
            <person name="da Silva M.D."/>
            <person name="Binneck E."/>
            <person name="de Melo N.F."/>
            <person name="da Silva R.H."/>
            <person name="de Melo A.L.T.M."/>
            <person name="Pandolfi V."/>
            <person name="Bustamante F.O."/>
            <person name="Brasileiro-Vidal A.C."/>
            <person name="Benko-Iseppon A.M."/>
        </authorList>
    </citation>
    <scope>NUCLEOTIDE SEQUENCE [LARGE SCALE GENOMIC DNA]</scope>
    <source>
        <tissue evidence="1">Leaves</tissue>
    </source>
</reference>
<name>A0ABU6RP98_9FABA</name>
<evidence type="ECO:0000313" key="1">
    <source>
        <dbReference type="EMBL" id="MED6125936.1"/>
    </source>
</evidence>
<proteinExistence type="predicted"/>